<dbReference type="HAMAP" id="MF_00180">
    <property type="entry name" value="RibB"/>
    <property type="match status" value="1"/>
</dbReference>
<keyword evidence="13 14" id="KW-0456">Lyase</keyword>
<dbReference type="FunFam" id="3.90.870.10:FF:000001">
    <property type="entry name" value="Riboflavin biosynthesis protein RibBA"/>
    <property type="match status" value="1"/>
</dbReference>
<sequence length="396" mass="43062">MCSPAISNGWNIIVQKPAELARLRHAFLSSPEEIIDEAKNGRMFILVDDEDRENEGDLVIPAQMATPEKINFMARHGRGLICLALSKSRVDALGLDLMSRNNGTRHETAFTVSIEARDGVTTGISAADRARTIAVAIDSSKSREEIVTPGHVFPLVARDGGVLVRAGHTEAAVDVSRLAGLNPSGVICEIMNEDGTMSRMDDLVAFAQLHNLKIGTIRDLIAYRRRYDHLVEKKAEMTFDSRWGGQWKALTFHNKATGDETIALVKGKIDPEKPTLVRMHTASFFVDMFGENSERSGLLSTSMEMIAEEGAGVIVVINRAMKGVVSRFMQLRAEGKGAGAPEVEELRDYGVGAQILADLGVEEMILLTNTHHTLVGLEGYGLSIVGERPITGTAGE</sequence>
<keyword evidence="11 14" id="KW-0460">Magnesium</keyword>
<comment type="cofactor">
    <cofactor evidence="14">
        <name>Mg(2+)</name>
        <dbReference type="ChEBI" id="CHEBI:18420"/>
    </cofactor>
    <cofactor evidence="14">
        <name>Mn(2+)</name>
        <dbReference type="ChEBI" id="CHEBI:29035"/>
    </cofactor>
    <text evidence="14">Binds 2 divalent metal cations per subunit. Magnesium or manganese.</text>
</comment>
<dbReference type="NCBIfam" id="TIGR00506">
    <property type="entry name" value="ribB"/>
    <property type="match status" value="1"/>
</dbReference>
<feature type="binding site" evidence="14">
    <location>
        <begin position="52"/>
        <end position="53"/>
    </location>
    <ligand>
        <name>D-ribulose 5-phosphate</name>
        <dbReference type="ChEBI" id="CHEBI:58121"/>
    </ligand>
</feature>
<accession>A0A245ZQ59</accession>
<dbReference type="PANTHER" id="PTHR21327">
    <property type="entry name" value="GTP CYCLOHYDROLASE II-RELATED"/>
    <property type="match status" value="1"/>
</dbReference>
<dbReference type="InterPro" id="IPR032677">
    <property type="entry name" value="GTP_cyclohydro_II"/>
</dbReference>
<comment type="similarity">
    <text evidence="14">Belongs to the DHBP synthase family.</text>
</comment>
<comment type="similarity">
    <text evidence="5">In the N-terminal section; belongs to the DHBP synthase family.</text>
</comment>
<proteinExistence type="inferred from homology"/>
<feature type="domain" description="GTP cyclohydrolase II" evidence="15">
    <location>
        <begin position="233"/>
        <end position="388"/>
    </location>
</feature>
<organism evidence="16 17">
    <name type="scientific">Sphingomonas mucosissima</name>
    <dbReference type="NCBI Taxonomy" id="370959"/>
    <lineage>
        <taxon>Bacteria</taxon>
        <taxon>Pseudomonadati</taxon>
        <taxon>Pseudomonadota</taxon>
        <taxon>Alphaproteobacteria</taxon>
        <taxon>Sphingomonadales</taxon>
        <taxon>Sphingomonadaceae</taxon>
        <taxon>Sphingomonas</taxon>
    </lineage>
</organism>
<dbReference type="OrthoDB" id="9793111at2"/>
<dbReference type="Pfam" id="PF00926">
    <property type="entry name" value="DHBP_synthase"/>
    <property type="match status" value="1"/>
</dbReference>
<evidence type="ECO:0000256" key="13">
    <source>
        <dbReference type="ARBA" id="ARBA00023239"/>
    </source>
</evidence>
<evidence type="ECO:0000256" key="12">
    <source>
        <dbReference type="ARBA" id="ARBA00023211"/>
    </source>
</evidence>
<comment type="similarity">
    <text evidence="6">In the C-terminal section; belongs to the GTP cyclohydrolase II family.</text>
</comment>
<dbReference type="UniPathway" id="UPA00275">
    <property type="reaction ID" value="UER00399"/>
</dbReference>
<keyword evidence="9 14" id="KW-0686">Riboflavin biosynthesis</keyword>
<comment type="pathway">
    <text evidence="4 14">Cofactor biosynthesis; riboflavin biosynthesis; 2-hydroxy-3-oxobutyl phosphate from D-ribulose 5-phosphate: step 1/1.</text>
</comment>
<comment type="subunit">
    <text evidence="14">Homodimer.</text>
</comment>
<dbReference type="Proteomes" id="UP000197783">
    <property type="component" value="Unassembled WGS sequence"/>
</dbReference>
<comment type="cofactor">
    <cofactor evidence="2">
        <name>Mn(2+)</name>
        <dbReference type="ChEBI" id="CHEBI:29035"/>
    </cofactor>
</comment>
<comment type="function">
    <text evidence="3 14">Catalyzes the conversion of D-ribulose 5-phosphate to formate and 3,4-dihydroxy-2-butanone 4-phosphate.</text>
</comment>
<comment type="caution">
    <text evidence="16">The sequence shown here is derived from an EMBL/GenBank/DDBJ whole genome shotgun (WGS) entry which is preliminary data.</text>
</comment>
<evidence type="ECO:0000256" key="9">
    <source>
        <dbReference type="ARBA" id="ARBA00022619"/>
    </source>
</evidence>
<dbReference type="Pfam" id="PF00925">
    <property type="entry name" value="GTP_cyclohydro2"/>
    <property type="match status" value="1"/>
</dbReference>
<evidence type="ECO:0000259" key="15">
    <source>
        <dbReference type="Pfam" id="PF00925"/>
    </source>
</evidence>
<feature type="site" description="Essential for catalytic activity" evidence="14">
    <location>
        <position position="189"/>
    </location>
</feature>
<keyword evidence="17" id="KW-1185">Reference proteome</keyword>
<evidence type="ECO:0000256" key="6">
    <source>
        <dbReference type="ARBA" id="ARBA00008976"/>
    </source>
</evidence>
<dbReference type="GO" id="GO:0009231">
    <property type="term" value="P:riboflavin biosynthetic process"/>
    <property type="evidence" value="ECO:0007669"/>
    <property type="project" value="UniProtKB-UniRule"/>
</dbReference>
<dbReference type="Gene3D" id="3.90.870.10">
    <property type="entry name" value="DHBP synthase"/>
    <property type="match status" value="1"/>
</dbReference>
<reference evidence="16 17" key="1">
    <citation type="submission" date="2017-03" db="EMBL/GenBank/DDBJ databases">
        <title>Genome sequence of Sphingomonas mucosissima DSM 17494.</title>
        <authorList>
            <person name="Poehlein A."/>
            <person name="Wuebbeler J.H."/>
            <person name="Steinbuechel A."/>
            <person name="Daniel R."/>
        </authorList>
    </citation>
    <scope>NUCLEOTIDE SEQUENCE [LARGE SCALE GENOMIC DNA]</scope>
    <source>
        <strain evidence="16 17">DSM 17494</strain>
    </source>
</reference>
<feature type="binding site" evidence="14">
    <location>
        <position position="57"/>
    </location>
    <ligand>
        <name>D-ribulose 5-phosphate</name>
        <dbReference type="ChEBI" id="CHEBI:58121"/>
    </ligand>
</feature>
<keyword evidence="10 14" id="KW-0479">Metal-binding</keyword>
<dbReference type="PANTHER" id="PTHR21327:SF34">
    <property type="entry name" value="3,4-DIHYDROXY-2-BUTANONE 4-PHOSPHATE SYNTHASE"/>
    <property type="match status" value="1"/>
</dbReference>
<evidence type="ECO:0000256" key="14">
    <source>
        <dbReference type="HAMAP-Rule" id="MF_00180"/>
    </source>
</evidence>
<dbReference type="EC" id="4.1.99.12" evidence="7 14"/>
<evidence type="ECO:0000256" key="4">
    <source>
        <dbReference type="ARBA" id="ARBA00004904"/>
    </source>
</evidence>
<dbReference type="GO" id="GO:0003935">
    <property type="term" value="F:GTP cyclohydrolase II activity"/>
    <property type="evidence" value="ECO:0007669"/>
    <property type="project" value="TreeGrafter"/>
</dbReference>
<evidence type="ECO:0000313" key="17">
    <source>
        <dbReference type="Proteomes" id="UP000197783"/>
    </source>
</evidence>
<name>A0A245ZQ59_9SPHN</name>
<dbReference type="GO" id="GO:0030145">
    <property type="term" value="F:manganese ion binding"/>
    <property type="evidence" value="ECO:0007669"/>
    <property type="project" value="UniProtKB-UniRule"/>
</dbReference>
<evidence type="ECO:0000256" key="8">
    <source>
        <dbReference type="ARBA" id="ARBA00018836"/>
    </source>
</evidence>
<dbReference type="InterPro" id="IPR000422">
    <property type="entry name" value="DHBP_synthase_RibB"/>
</dbReference>
<evidence type="ECO:0000256" key="3">
    <source>
        <dbReference type="ARBA" id="ARBA00002284"/>
    </source>
</evidence>
<evidence type="ECO:0000256" key="1">
    <source>
        <dbReference type="ARBA" id="ARBA00000141"/>
    </source>
</evidence>
<feature type="binding site" evidence="14">
    <location>
        <begin position="165"/>
        <end position="169"/>
    </location>
    <ligand>
        <name>D-ribulose 5-phosphate</name>
        <dbReference type="ChEBI" id="CHEBI:58121"/>
    </ligand>
</feature>
<dbReference type="GO" id="GO:0008686">
    <property type="term" value="F:3,4-dihydroxy-2-butanone-4-phosphate synthase activity"/>
    <property type="evidence" value="ECO:0007669"/>
    <property type="project" value="UniProtKB-UniRule"/>
</dbReference>
<dbReference type="AlphaFoldDB" id="A0A245ZQ59"/>
<dbReference type="InterPro" id="IPR036144">
    <property type="entry name" value="RibA-like_sf"/>
</dbReference>
<comment type="catalytic activity">
    <reaction evidence="1 14">
        <text>D-ribulose 5-phosphate = (2S)-2-hydroxy-3-oxobutyl phosphate + formate + H(+)</text>
        <dbReference type="Rhea" id="RHEA:18457"/>
        <dbReference type="ChEBI" id="CHEBI:15378"/>
        <dbReference type="ChEBI" id="CHEBI:15740"/>
        <dbReference type="ChEBI" id="CHEBI:58121"/>
        <dbReference type="ChEBI" id="CHEBI:58830"/>
        <dbReference type="EC" id="4.1.99.12"/>
    </reaction>
</comment>
<dbReference type="Gene3D" id="3.40.50.10990">
    <property type="entry name" value="GTP cyclohydrolase II"/>
    <property type="match status" value="1"/>
</dbReference>
<evidence type="ECO:0000256" key="7">
    <source>
        <dbReference type="ARBA" id="ARBA00012153"/>
    </source>
</evidence>
<feature type="binding site" evidence="14">
    <location>
        <position position="53"/>
    </location>
    <ligand>
        <name>Mg(2+)</name>
        <dbReference type="ChEBI" id="CHEBI:18420"/>
        <label>1</label>
    </ligand>
</feature>
<gene>
    <name evidence="16" type="primary">ribBA</name>
    <name evidence="14" type="synonym">ribB</name>
    <name evidence="16" type="ORF">SPMU_02050</name>
</gene>
<dbReference type="EMBL" id="NBBJ01000001">
    <property type="protein sequence ID" value="OWK31885.1"/>
    <property type="molecule type" value="Genomic_DNA"/>
</dbReference>
<dbReference type="GO" id="GO:0005829">
    <property type="term" value="C:cytosol"/>
    <property type="evidence" value="ECO:0007669"/>
    <property type="project" value="TreeGrafter"/>
</dbReference>
<evidence type="ECO:0000256" key="5">
    <source>
        <dbReference type="ARBA" id="ARBA00005520"/>
    </source>
</evidence>
<feature type="binding site" evidence="14">
    <location>
        <position position="168"/>
    </location>
    <ligand>
        <name>Mg(2+)</name>
        <dbReference type="ChEBI" id="CHEBI:18420"/>
        <label>2</label>
    </ligand>
</feature>
<feature type="site" description="Essential for catalytic activity" evidence="14">
    <location>
        <position position="151"/>
    </location>
</feature>
<feature type="binding site" evidence="14">
    <location>
        <position position="53"/>
    </location>
    <ligand>
        <name>Mg(2+)</name>
        <dbReference type="ChEBI" id="CHEBI:18420"/>
        <label>2</label>
    </ligand>
</feature>
<dbReference type="SUPFAM" id="SSF55821">
    <property type="entry name" value="YrdC/RibB"/>
    <property type="match status" value="1"/>
</dbReference>
<dbReference type="SUPFAM" id="SSF142695">
    <property type="entry name" value="RibA-like"/>
    <property type="match status" value="1"/>
</dbReference>
<evidence type="ECO:0000313" key="16">
    <source>
        <dbReference type="EMBL" id="OWK31885.1"/>
    </source>
</evidence>
<evidence type="ECO:0000256" key="11">
    <source>
        <dbReference type="ARBA" id="ARBA00022842"/>
    </source>
</evidence>
<dbReference type="InterPro" id="IPR017945">
    <property type="entry name" value="DHBP_synth_RibB-like_a/b_dom"/>
</dbReference>
<dbReference type="RefSeq" id="WP_088331081.1">
    <property type="nucleotide sequence ID" value="NZ_NBBJ01000001.1"/>
</dbReference>
<dbReference type="GO" id="GO:0000287">
    <property type="term" value="F:magnesium ion binding"/>
    <property type="evidence" value="ECO:0007669"/>
    <property type="project" value="UniProtKB-UniRule"/>
</dbReference>
<protein>
    <recommendedName>
        <fullName evidence="8 14">3,4-dihydroxy-2-butanone 4-phosphate synthase</fullName>
        <shortName evidence="14">DHBP synthase</shortName>
        <ecNumber evidence="7 14">4.1.99.12</ecNumber>
    </recommendedName>
</protein>
<evidence type="ECO:0000256" key="2">
    <source>
        <dbReference type="ARBA" id="ARBA00001936"/>
    </source>
</evidence>
<evidence type="ECO:0000256" key="10">
    <source>
        <dbReference type="ARBA" id="ARBA00022723"/>
    </source>
</evidence>
<dbReference type="PIRSF" id="PIRSF001259">
    <property type="entry name" value="RibA"/>
    <property type="match status" value="1"/>
</dbReference>
<keyword evidence="12 14" id="KW-0464">Manganese</keyword>